<reference evidence="2" key="1">
    <citation type="submission" date="2022-10" db="EMBL/GenBank/DDBJ databases">
        <title>Tapping the CABI collections for fungal endophytes: first genome assemblies for Collariella, Neodidymelliopsis, Ascochyta clinopodiicola, Didymella pomorum, Didymosphaeria variabile, Neocosmospora piperis and Neocucurbitaria cava.</title>
        <authorList>
            <person name="Hill R."/>
        </authorList>
    </citation>
    <scope>NUCLEOTIDE SEQUENCE</scope>
    <source>
        <strain evidence="2">IMI 356814</strain>
    </source>
</reference>
<evidence type="ECO:0000259" key="1">
    <source>
        <dbReference type="Pfam" id="PF12697"/>
    </source>
</evidence>
<name>A0A9W9CPM0_9PLEO</name>
<evidence type="ECO:0000313" key="3">
    <source>
        <dbReference type="Proteomes" id="UP001140560"/>
    </source>
</evidence>
<dbReference type="PANTHER" id="PTHR37017:SF11">
    <property type="entry name" value="ESTERASE_LIPASE_THIOESTERASE DOMAIN-CONTAINING PROTEIN"/>
    <property type="match status" value="1"/>
</dbReference>
<keyword evidence="3" id="KW-1185">Reference proteome</keyword>
<sequence>MSPSSTAFFFVPGAFCPGSYYHKVVSLLQARGYYARALDLPSMDPALREAGETPGLYADADYVRENVSGPLDEGKHVIIVASSYGSAVTLEACKGITAGEREVNRKGMGSGGELKHLVLLGVLLADAGPTVTELISGVVSVDDTDARMPGVVTHIEPNDVGLTSAVLCGSLPKEEQEYYGAMGKPISAKAFNEPLTFAAWEKVPTTLIIGDKDLALAPERQHEYFDKAVGKGVSHLRKVVVEGGDHLTMLSHPEEVIKVCLEAAGDA</sequence>
<dbReference type="PANTHER" id="PTHR37017">
    <property type="entry name" value="AB HYDROLASE-1 DOMAIN-CONTAINING PROTEIN-RELATED"/>
    <property type="match status" value="1"/>
</dbReference>
<evidence type="ECO:0000313" key="2">
    <source>
        <dbReference type="EMBL" id="KAJ4373803.1"/>
    </source>
</evidence>
<dbReference type="AlphaFoldDB" id="A0A9W9CPM0"/>
<accession>A0A9W9CPM0</accession>
<dbReference type="EMBL" id="JAPEUY010000004">
    <property type="protein sequence ID" value="KAJ4373803.1"/>
    <property type="molecule type" value="Genomic_DNA"/>
</dbReference>
<protein>
    <recommendedName>
        <fullName evidence="1">AB hydrolase-1 domain-containing protein</fullName>
    </recommendedName>
</protein>
<comment type="caution">
    <text evidence="2">The sequence shown here is derived from an EMBL/GenBank/DDBJ whole genome shotgun (WGS) entry which is preliminary data.</text>
</comment>
<dbReference type="InterPro" id="IPR052897">
    <property type="entry name" value="Sec-Metab_Biosynth_Hydrolase"/>
</dbReference>
<dbReference type="InterPro" id="IPR029058">
    <property type="entry name" value="AB_hydrolase_fold"/>
</dbReference>
<dbReference type="SUPFAM" id="SSF53474">
    <property type="entry name" value="alpha/beta-Hydrolases"/>
    <property type="match status" value="1"/>
</dbReference>
<dbReference type="InterPro" id="IPR000073">
    <property type="entry name" value="AB_hydrolase_1"/>
</dbReference>
<dbReference type="Proteomes" id="UP001140560">
    <property type="component" value="Unassembled WGS sequence"/>
</dbReference>
<dbReference type="OrthoDB" id="1263307at2759"/>
<dbReference type="Pfam" id="PF12697">
    <property type="entry name" value="Abhydrolase_6"/>
    <property type="match status" value="1"/>
</dbReference>
<gene>
    <name evidence="2" type="ORF">N0V83_002542</name>
</gene>
<dbReference type="Gene3D" id="3.40.50.1820">
    <property type="entry name" value="alpha/beta hydrolase"/>
    <property type="match status" value="1"/>
</dbReference>
<feature type="domain" description="AB hydrolase-1" evidence="1">
    <location>
        <begin position="9"/>
        <end position="258"/>
    </location>
</feature>
<organism evidence="2 3">
    <name type="scientific">Neocucurbitaria cava</name>
    <dbReference type="NCBI Taxonomy" id="798079"/>
    <lineage>
        <taxon>Eukaryota</taxon>
        <taxon>Fungi</taxon>
        <taxon>Dikarya</taxon>
        <taxon>Ascomycota</taxon>
        <taxon>Pezizomycotina</taxon>
        <taxon>Dothideomycetes</taxon>
        <taxon>Pleosporomycetidae</taxon>
        <taxon>Pleosporales</taxon>
        <taxon>Pleosporineae</taxon>
        <taxon>Cucurbitariaceae</taxon>
        <taxon>Neocucurbitaria</taxon>
    </lineage>
</organism>
<proteinExistence type="predicted"/>